<feature type="region of interest" description="Disordered" evidence="1">
    <location>
        <begin position="303"/>
        <end position="345"/>
    </location>
</feature>
<accession>A0A8C5LWR2</accession>
<dbReference type="AlphaFoldDB" id="A0A8C5LWR2"/>
<dbReference type="Ensembl" id="ENSLLET00000004560.1">
    <property type="protein sequence ID" value="ENSLLEP00000004361.1"/>
    <property type="gene ID" value="ENSLLEG00000002809.1"/>
</dbReference>
<feature type="region of interest" description="Disordered" evidence="1">
    <location>
        <begin position="1"/>
        <end position="56"/>
    </location>
</feature>
<dbReference type="GeneTree" id="ENSGT01010000228640"/>
<protein>
    <submittedName>
        <fullName evidence="2">Uncharacterized protein</fullName>
    </submittedName>
</protein>
<keyword evidence="3" id="KW-1185">Reference proteome</keyword>
<proteinExistence type="predicted"/>
<evidence type="ECO:0000313" key="2">
    <source>
        <dbReference type="Ensembl" id="ENSLLEP00000004361.1"/>
    </source>
</evidence>
<feature type="compositionally biased region" description="Basic and acidic residues" evidence="1">
    <location>
        <begin position="304"/>
        <end position="314"/>
    </location>
</feature>
<organism evidence="2 3">
    <name type="scientific">Leptobrachium leishanense</name>
    <name type="common">Leishan spiny toad</name>
    <dbReference type="NCBI Taxonomy" id="445787"/>
    <lineage>
        <taxon>Eukaryota</taxon>
        <taxon>Metazoa</taxon>
        <taxon>Chordata</taxon>
        <taxon>Craniata</taxon>
        <taxon>Vertebrata</taxon>
        <taxon>Euteleostomi</taxon>
        <taxon>Amphibia</taxon>
        <taxon>Batrachia</taxon>
        <taxon>Anura</taxon>
        <taxon>Pelobatoidea</taxon>
        <taxon>Megophryidae</taxon>
        <taxon>Leptobrachium</taxon>
    </lineage>
</organism>
<reference evidence="2" key="1">
    <citation type="submission" date="2025-08" db="UniProtKB">
        <authorList>
            <consortium name="Ensembl"/>
        </authorList>
    </citation>
    <scope>IDENTIFICATION</scope>
</reference>
<feature type="compositionally biased region" description="Basic residues" evidence="1">
    <location>
        <begin position="321"/>
        <end position="331"/>
    </location>
</feature>
<name>A0A8C5LWR2_9ANUR</name>
<evidence type="ECO:0000256" key="1">
    <source>
        <dbReference type="SAM" id="MobiDB-lite"/>
    </source>
</evidence>
<dbReference type="Gene3D" id="3.30.70.1820">
    <property type="entry name" value="L1 transposable element, RRM domain"/>
    <property type="match status" value="1"/>
</dbReference>
<reference evidence="2" key="2">
    <citation type="submission" date="2025-09" db="UniProtKB">
        <authorList>
            <consortium name="Ensembl"/>
        </authorList>
    </citation>
    <scope>IDENTIFICATION</scope>
</reference>
<dbReference type="PANTHER" id="PTHR11505">
    <property type="entry name" value="L1 TRANSPOSABLE ELEMENT-RELATED"/>
    <property type="match status" value="1"/>
</dbReference>
<evidence type="ECO:0000313" key="3">
    <source>
        <dbReference type="Proteomes" id="UP000694569"/>
    </source>
</evidence>
<dbReference type="InterPro" id="IPR004244">
    <property type="entry name" value="Transposase_22"/>
</dbReference>
<dbReference type="OrthoDB" id="9909705at2759"/>
<sequence length="345" mass="39633">MVRGKGKLNTPKTPAHRATRRTGPLDTFITTVPPGSPHEETAKMADAPPSPAHAPDSMEAIRRLERMISALPTKTDLSDIIADLREGFGREVREVRVDMEALSSRVGLLEETARHPLQPAQTHTRDEFSDLQRRVDDLDNRGRRHNIRVRGLAETDDPEDLRTTLRELFNLILNRDTDAPVPMDRGHRALRPRPPSTAPPRDIICHLVDYSLKEEIMKRARTSQHWDYHGHRLELFHDLSPFTLAARRCLLPVTQALRQAGIQYRWGFPFALSVERNGIRHVIQRPADVRDFLHEMDLPGMNVRDWESDQRKDGPAPSSQRRPRRPRRRQRPSPVHDPAVEDPME</sequence>
<dbReference type="Proteomes" id="UP000694569">
    <property type="component" value="Unplaced"/>
</dbReference>